<dbReference type="AlphaFoldDB" id="A0A1J5JTQ6"/>
<keyword evidence="2" id="KW-0808">Transferase</keyword>
<dbReference type="GO" id="GO:0102710">
    <property type="term" value="F:D-inositol-3-phosphate glycosyltransferase activity"/>
    <property type="evidence" value="ECO:0007669"/>
    <property type="project" value="UniProtKB-EC"/>
</dbReference>
<dbReference type="SUPFAM" id="SSF53756">
    <property type="entry name" value="UDP-Glycosyltransferase/glycogen phosphorylase"/>
    <property type="match status" value="1"/>
</dbReference>
<name>A0A1J5JTQ6_NEOTH</name>
<dbReference type="EC" id="2.4.1.250" evidence="2"/>
<protein>
    <submittedName>
        <fullName evidence="2">D-inositol 3-phosphate glycosyltransferase</fullName>
        <ecNumber evidence="2">2.4.1.250</ecNumber>
    </submittedName>
</protein>
<organism evidence="2 3">
    <name type="scientific">Neomoorella thermoacetica</name>
    <name type="common">Clostridium thermoaceticum</name>
    <dbReference type="NCBI Taxonomy" id="1525"/>
    <lineage>
        <taxon>Bacteria</taxon>
        <taxon>Bacillati</taxon>
        <taxon>Bacillota</taxon>
        <taxon>Clostridia</taxon>
        <taxon>Neomoorellales</taxon>
        <taxon>Neomoorellaceae</taxon>
        <taxon>Neomoorella</taxon>
    </lineage>
</organism>
<sequence>MRIVIATVQVPFVWGGAEYLAKGLKEALERAGHEAEIVTVPFKWYPPERIPEHILACRLFDLTESCGNKIDLLIGLKFPAYYFRHPNKVLWILHQYRQAYELWGTEYSDLHLSPAGPAVRGAIMRADNLYLNEARRIFTIAQNVSSRLRSFNQIPSTPLYHPCPGSDKFYCEAYDNYVLFPSRLNDMKRQHLAVEAMRHVRTPVKLYLVGRADMPAYRERLEKLVRQYGLEERVRFFDFISEEEKRTLYARCRAVLFPPYDEDYGYVTLEAFYSSKAVITCADSGGPLEFVENGENGFICEPDPLKIAEAIDALGDSESLARRMGENAREKILDMGISWELVVRELTSV</sequence>
<dbReference type="EMBL" id="MIHH01000020">
    <property type="protein sequence ID" value="OIQ07951.1"/>
    <property type="molecule type" value="Genomic_DNA"/>
</dbReference>
<evidence type="ECO:0000313" key="2">
    <source>
        <dbReference type="EMBL" id="OIQ07951.1"/>
    </source>
</evidence>
<dbReference type="CDD" id="cd03801">
    <property type="entry name" value="GT4_PimA-like"/>
    <property type="match status" value="1"/>
</dbReference>
<comment type="caution">
    <text evidence="2">The sequence shown here is derived from an EMBL/GenBank/DDBJ whole genome shotgun (WGS) entry which is preliminary data.</text>
</comment>
<evidence type="ECO:0000259" key="1">
    <source>
        <dbReference type="Pfam" id="PF00534"/>
    </source>
</evidence>
<proteinExistence type="predicted"/>
<dbReference type="Pfam" id="PF00534">
    <property type="entry name" value="Glycos_transf_1"/>
    <property type="match status" value="1"/>
</dbReference>
<dbReference type="PANTHER" id="PTHR12526:SF635">
    <property type="entry name" value="GLYCOSYL TRANSFERASE GROUP 1"/>
    <property type="match status" value="1"/>
</dbReference>
<feature type="domain" description="Glycosyl transferase family 1" evidence="1">
    <location>
        <begin position="175"/>
        <end position="330"/>
    </location>
</feature>
<dbReference type="Gene3D" id="3.40.50.2000">
    <property type="entry name" value="Glycogen Phosphorylase B"/>
    <property type="match status" value="2"/>
</dbReference>
<evidence type="ECO:0000313" key="3">
    <source>
        <dbReference type="Proteomes" id="UP000182743"/>
    </source>
</evidence>
<dbReference type="Proteomes" id="UP000182743">
    <property type="component" value="Unassembled WGS sequence"/>
</dbReference>
<gene>
    <name evidence="2" type="primary">mshA_1</name>
    <name evidence="2" type="ORF">MOOR_24520</name>
</gene>
<dbReference type="InterPro" id="IPR001296">
    <property type="entry name" value="Glyco_trans_1"/>
</dbReference>
<dbReference type="RefSeq" id="WP_071521456.1">
    <property type="nucleotide sequence ID" value="NZ_MIHH01000020.1"/>
</dbReference>
<keyword evidence="2" id="KW-0328">Glycosyltransferase</keyword>
<reference evidence="2 3" key="1">
    <citation type="submission" date="2016-08" db="EMBL/GenBank/DDBJ databases">
        <title>Genome-based comparison of Moorella thermoacetic strains.</title>
        <authorList>
            <person name="Poehlein A."/>
            <person name="Bengelsdorf F.R."/>
            <person name="Esser C."/>
            <person name="Duerre P."/>
            <person name="Daniel R."/>
        </authorList>
    </citation>
    <scope>NUCLEOTIDE SEQUENCE [LARGE SCALE GENOMIC DNA]</scope>
    <source>
        <strain evidence="2 3">DSM 11768</strain>
    </source>
</reference>
<dbReference type="PANTHER" id="PTHR12526">
    <property type="entry name" value="GLYCOSYLTRANSFERASE"/>
    <property type="match status" value="1"/>
</dbReference>
<accession>A0A1J5JTQ6</accession>